<organism evidence="1 2">
    <name type="scientific">Belliella buryatensis</name>
    <dbReference type="NCBI Taxonomy" id="1500549"/>
    <lineage>
        <taxon>Bacteria</taxon>
        <taxon>Pseudomonadati</taxon>
        <taxon>Bacteroidota</taxon>
        <taxon>Cytophagia</taxon>
        <taxon>Cytophagales</taxon>
        <taxon>Cyclobacteriaceae</taxon>
        <taxon>Belliella</taxon>
    </lineage>
</organism>
<proteinExistence type="predicted"/>
<dbReference type="EMBL" id="FZOK01000005">
    <property type="protein sequence ID" value="SNS23296.1"/>
    <property type="molecule type" value="Genomic_DNA"/>
</dbReference>
<protein>
    <submittedName>
        <fullName evidence="1">Uncharacterized protein</fullName>
    </submittedName>
</protein>
<evidence type="ECO:0000313" key="2">
    <source>
        <dbReference type="Proteomes" id="UP000198480"/>
    </source>
</evidence>
<evidence type="ECO:0000313" key="1">
    <source>
        <dbReference type="EMBL" id="SNS23296.1"/>
    </source>
</evidence>
<reference evidence="2" key="1">
    <citation type="submission" date="2017-06" db="EMBL/GenBank/DDBJ databases">
        <authorList>
            <person name="Varghese N."/>
            <person name="Submissions S."/>
        </authorList>
    </citation>
    <scope>NUCLEOTIDE SEQUENCE [LARGE SCALE GENOMIC DNA]</scope>
    <source>
        <strain evidence="2">5C</strain>
    </source>
</reference>
<dbReference type="AlphaFoldDB" id="A0A239CSS4"/>
<accession>A0A239CSS4</accession>
<name>A0A239CSS4_9BACT</name>
<gene>
    <name evidence="1" type="ORF">SAMN06295967_105217</name>
</gene>
<sequence length="57" mass="6297">MKDSLMKQHSLNISRSSGLMKALSVRSVKVLIITGFTRKTSFSAKVAFLELVLKAVE</sequence>
<dbReference type="Proteomes" id="UP000198480">
    <property type="component" value="Unassembled WGS sequence"/>
</dbReference>
<keyword evidence="2" id="KW-1185">Reference proteome</keyword>